<proteinExistence type="predicted"/>
<name>A0A5B8YJ31_9FLAO</name>
<gene>
    <name evidence="2" type="ORF">FK178_09540</name>
</gene>
<dbReference type="RefSeq" id="WP_146834095.1">
    <property type="nucleotide sequence ID" value="NZ_CP042476.1"/>
</dbReference>
<keyword evidence="3" id="KW-1185">Reference proteome</keyword>
<dbReference type="PROSITE" id="PS52015">
    <property type="entry name" value="TONB_CTD"/>
    <property type="match status" value="1"/>
</dbReference>
<dbReference type="EMBL" id="CP042476">
    <property type="protein sequence ID" value="QED37952.1"/>
    <property type="molecule type" value="Genomic_DNA"/>
</dbReference>
<feature type="domain" description="TonB C-terminal" evidence="1">
    <location>
        <begin position="52"/>
        <end position="138"/>
    </location>
</feature>
<dbReference type="Proteomes" id="UP000321954">
    <property type="component" value="Chromosome"/>
</dbReference>
<dbReference type="AlphaFoldDB" id="A0A5B8YJ31"/>
<dbReference type="Pfam" id="PF03544">
    <property type="entry name" value="TonB_C"/>
    <property type="match status" value="1"/>
</dbReference>
<dbReference type="InterPro" id="IPR037682">
    <property type="entry name" value="TonB_C"/>
</dbReference>
<protein>
    <submittedName>
        <fullName evidence="2">Energy transducer TonB</fullName>
    </submittedName>
</protein>
<dbReference type="Gene3D" id="3.30.1150.10">
    <property type="match status" value="1"/>
</dbReference>
<dbReference type="SUPFAM" id="SSF74653">
    <property type="entry name" value="TolA/TonB C-terminal domain"/>
    <property type="match status" value="1"/>
</dbReference>
<evidence type="ECO:0000259" key="1">
    <source>
        <dbReference type="PROSITE" id="PS52015"/>
    </source>
</evidence>
<dbReference type="GO" id="GO:0055085">
    <property type="term" value="P:transmembrane transport"/>
    <property type="evidence" value="ECO:0007669"/>
    <property type="project" value="InterPro"/>
</dbReference>
<dbReference type="OrthoDB" id="1522859at2"/>
<dbReference type="KEGG" id="anp:FK178_09540"/>
<evidence type="ECO:0000313" key="3">
    <source>
        <dbReference type="Proteomes" id="UP000321954"/>
    </source>
</evidence>
<organism evidence="2 3">
    <name type="scientific">Antarcticibacterium arcticum</name>
    <dbReference type="NCBI Taxonomy" id="2585771"/>
    <lineage>
        <taxon>Bacteria</taxon>
        <taxon>Pseudomonadati</taxon>
        <taxon>Bacteroidota</taxon>
        <taxon>Flavobacteriia</taxon>
        <taxon>Flavobacteriales</taxon>
        <taxon>Flavobacteriaceae</taxon>
        <taxon>Antarcticibacterium</taxon>
    </lineage>
</organism>
<sequence length="138" mass="15418">MKYFLLFSIITLFSFNTYSQEGVSVKGNSISTKEIAPIWPGCEKSGEPSKDCFNKKLNEHVKANFKYPKDSKGAFIRGKSVLSFSIDETGKVKDITAEGPHKAINEEAIRITKLFPAMKPGMRAGKPATINYKMPFNF</sequence>
<reference evidence="2 3" key="1">
    <citation type="submission" date="2019-08" db="EMBL/GenBank/DDBJ databases">
        <title>Antarcticibacterium arcticum sp. nov., a bacterium isolated from marine sediment of the Canadian Beaufort Sea.</title>
        <authorList>
            <person name="Lee Y.M."/>
            <person name="Baek K."/>
            <person name="Lee D.-H."/>
            <person name="Shin S.C."/>
            <person name="Jin Y.K."/>
            <person name="Park Y."/>
        </authorList>
    </citation>
    <scope>NUCLEOTIDE SEQUENCE [LARGE SCALE GENOMIC DNA]</scope>
    <source>
        <strain evidence="2 3">PAMC 28998</strain>
    </source>
</reference>
<evidence type="ECO:0000313" key="2">
    <source>
        <dbReference type="EMBL" id="QED37952.1"/>
    </source>
</evidence>
<accession>A0A5B8YJ31</accession>